<dbReference type="Proteomes" id="UP000241769">
    <property type="component" value="Unassembled WGS sequence"/>
</dbReference>
<proteinExistence type="predicted"/>
<feature type="region of interest" description="Disordered" evidence="1">
    <location>
        <begin position="490"/>
        <end position="557"/>
    </location>
</feature>
<dbReference type="STRING" id="1890364.A0A2P6NCJ6"/>
<gene>
    <name evidence="3" type="ORF">PROFUN_01184</name>
</gene>
<accession>A0A2P6NCJ6</accession>
<feature type="compositionally biased region" description="Basic residues" evidence="1">
    <location>
        <begin position="503"/>
        <end position="512"/>
    </location>
</feature>
<dbReference type="OrthoDB" id="10260545at2759"/>
<dbReference type="InterPro" id="IPR036291">
    <property type="entry name" value="NAD(P)-bd_dom_sf"/>
</dbReference>
<name>A0A2P6NCJ6_9EUKA</name>
<dbReference type="SUPFAM" id="SSF55347">
    <property type="entry name" value="Glyceraldehyde-3-phosphate dehydrogenase-like, C-terminal domain"/>
    <property type="match status" value="1"/>
</dbReference>
<reference evidence="3 4" key="1">
    <citation type="journal article" date="2018" name="Genome Biol. Evol.">
        <title>Multiple Roots of Fruiting Body Formation in Amoebozoa.</title>
        <authorList>
            <person name="Hillmann F."/>
            <person name="Forbes G."/>
            <person name="Novohradska S."/>
            <person name="Ferling I."/>
            <person name="Riege K."/>
            <person name="Groth M."/>
            <person name="Westermann M."/>
            <person name="Marz M."/>
            <person name="Spaller T."/>
            <person name="Winckler T."/>
            <person name="Schaap P."/>
            <person name="Glockner G."/>
        </authorList>
    </citation>
    <scope>NUCLEOTIDE SEQUENCE [LARGE SCALE GENOMIC DNA]</scope>
    <source>
        <strain evidence="3 4">Jena</strain>
    </source>
</reference>
<comment type="caution">
    <text evidence="3">The sequence shown here is derived from an EMBL/GenBank/DDBJ whole genome shotgun (WGS) entry which is preliminary data.</text>
</comment>
<evidence type="ECO:0000313" key="4">
    <source>
        <dbReference type="Proteomes" id="UP000241769"/>
    </source>
</evidence>
<dbReference type="GO" id="GO:0006740">
    <property type="term" value="P:NADPH regeneration"/>
    <property type="evidence" value="ECO:0007669"/>
    <property type="project" value="TreeGrafter"/>
</dbReference>
<dbReference type="Gene3D" id="3.30.360.10">
    <property type="entry name" value="Dihydrodipicolinate Reductase, domain 2"/>
    <property type="match status" value="1"/>
</dbReference>
<dbReference type="PANTHER" id="PTHR42840">
    <property type="entry name" value="NAD(P)-BINDING ROSSMANN-FOLD SUPERFAMILY PROTEIN-RELATED"/>
    <property type="match status" value="1"/>
</dbReference>
<evidence type="ECO:0000256" key="1">
    <source>
        <dbReference type="SAM" id="MobiDB-lite"/>
    </source>
</evidence>
<dbReference type="InParanoid" id="A0A2P6NCJ6"/>
<dbReference type="InterPro" id="IPR000683">
    <property type="entry name" value="Gfo/Idh/MocA-like_OxRdtase_N"/>
</dbReference>
<dbReference type="Gene3D" id="3.40.50.720">
    <property type="entry name" value="NAD(P)-binding Rossmann-like Domain"/>
    <property type="match status" value="1"/>
</dbReference>
<dbReference type="SUPFAM" id="SSF51735">
    <property type="entry name" value="NAD(P)-binding Rossmann-fold domains"/>
    <property type="match status" value="1"/>
</dbReference>
<evidence type="ECO:0000259" key="2">
    <source>
        <dbReference type="Pfam" id="PF01408"/>
    </source>
</evidence>
<feature type="compositionally biased region" description="Low complexity" evidence="1">
    <location>
        <begin position="490"/>
        <end position="502"/>
    </location>
</feature>
<dbReference type="GO" id="GO:0000166">
    <property type="term" value="F:nucleotide binding"/>
    <property type="evidence" value="ECO:0007669"/>
    <property type="project" value="InterPro"/>
</dbReference>
<evidence type="ECO:0000313" key="3">
    <source>
        <dbReference type="EMBL" id="PRP81677.1"/>
    </source>
</evidence>
<dbReference type="EMBL" id="MDYQ01000121">
    <property type="protein sequence ID" value="PRP81677.1"/>
    <property type="molecule type" value="Genomic_DNA"/>
</dbReference>
<sequence>MSATNYPPNGLMVGTGEYTTGYVGSSGSQSQSDKKIGVVALTLFDLQTEHRGKKVGQLKMAGTNGKRFPAIRTHLENKIANVYKDISVKFESFPADDVERDTEAYLAALDTLKPGDFITVFTPDDTHYDIAVAALKKKVHVLLTKPPVKTLAEHHELIRLSRENNVLVMVEYHKRFDPAYADARHRVRNFGDFNFVDTYMSQPKFQLDTFRAWAGKSSDISYYLNSHHIDIHCWIMEGRGRPVRVVAMASNGIATGEPYKLDPNTEDTISLLVQWENIPSGNLGTATYTASWATPKTDVHTQQKMYYLGQKGEVSVDQAHRGYIAASDEGGFANVNPFYMKYSPDHLGRFNGQNGYGYQSIAAFVEAVGRLNKGEATLDEFDGHLATGRATITVTAILEAGRRSLDDGGRAIRIKYDDDDKFLPKSLEYVCKDSPAYALNDRMLCYHSLSGALVPEFIHRSITNLAPPSLQFQRITLSLPATHTAIMLNSIGTSRSTSNRIRSQSRSRRMHNTRSAPTGDTPPGDEPGCIGRKQGSSTSSSSGDEESPPGKAVVLPHLGANSYRPDYHQQQELLLLAVETTNVFRGWLSGSGPTSPIVNVVQLPKKIRYTDFQLSDGGHRILTVPNAGGNSVWSEVLSFEVLTGLYGLRLQRTEMELQYMWHGCKITDYSVSISCGNNTSISLGVSVTRAMKFRGTFTREDAESLLVKKLGGVNSSTRHVLQSNGWNKQILHIWAQHKYIAVELMEAYEELSEEIKSNTLIVISVSDSGIIYNKAK</sequence>
<feature type="domain" description="Gfo/Idh/MocA-like oxidoreductase N-terminal" evidence="2">
    <location>
        <begin position="75"/>
        <end position="172"/>
    </location>
</feature>
<dbReference type="Pfam" id="PF01408">
    <property type="entry name" value="GFO_IDH_MocA"/>
    <property type="match status" value="1"/>
</dbReference>
<dbReference type="PANTHER" id="PTHR42840:SF6">
    <property type="entry name" value="BINDING ROSSMANN FOLD OXIDOREDUCTASE, PUTATIVE (AFU_ORTHOLOGUE AFUA_3G11930)-RELATED"/>
    <property type="match status" value="1"/>
</dbReference>
<keyword evidence="4" id="KW-1185">Reference proteome</keyword>
<protein>
    <recommendedName>
        <fullName evidence="2">Gfo/Idh/MocA-like oxidoreductase N-terminal domain-containing protein</fullName>
    </recommendedName>
</protein>
<dbReference type="GO" id="GO:0016491">
    <property type="term" value="F:oxidoreductase activity"/>
    <property type="evidence" value="ECO:0007669"/>
    <property type="project" value="TreeGrafter"/>
</dbReference>
<feature type="compositionally biased region" description="Low complexity" evidence="1">
    <location>
        <begin position="517"/>
        <end position="528"/>
    </location>
</feature>
<dbReference type="AlphaFoldDB" id="A0A2P6NCJ6"/>
<organism evidence="3 4">
    <name type="scientific">Planoprotostelium fungivorum</name>
    <dbReference type="NCBI Taxonomy" id="1890364"/>
    <lineage>
        <taxon>Eukaryota</taxon>
        <taxon>Amoebozoa</taxon>
        <taxon>Evosea</taxon>
        <taxon>Variosea</taxon>
        <taxon>Cavosteliida</taxon>
        <taxon>Cavosteliaceae</taxon>
        <taxon>Planoprotostelium</taxon>
    </lineage>
</organism>
<dbReference type="GO" id="GO:0005737">
    <property type="term" value="C:cytoplasm"/>
    <property type="evidence" value="ECO:0007669"/>
    <property type="project" value="TreeGrafter"/>
</dbReference>